<evidence type="ECO:0000256" key="4">
    <source>
        <dbReference type="ARBA" id="ARBA00022490"/>
    </source>
</evidence>
<feature type="domain" description="Exoribonuclease phosphorolytic" evidence="9">
    <location>
        <begin position="46"/>
        <end position="183"/>
    </location>
</feature>
<evidence type="ECO:0000256" key="7">
    <source>
        <dbReference type="ARBA" id="ARBA00062379"/>
    </source>
</evidence>
<protein>
    <recommendedName>
        <fullName evidence="8">Putative exosome complex component RRP41</fullName>
    </recommendedName>
</protein>
<comment type="similarity">
    <text evidence="3">Belongs to the RNase PH family.</text>
</comment>
<dbReference type="GO" id="GO:0034475">
    <property type="term" value="P:U4 snRNA 3'-end processing"/>
    <property type="evidence" value="ECO:0007669"/>
    <property type="project" value="TreeGrafter"/>
</dbReference>
<evidence type="ECO:0000256" key="3">
    <source>
        <dbReference type="ARBA" id="ARBA00006678"/>
    </source>
</evidence>
<dbReference type="InterPro" id="IPR050080">
    <property type="entry name" value="RNase_PH"/>
</dbReference>
<dbReference type="GO" id="GO:0003723">
    <property type="term" value="F:RNA binding"/>
    <property type="evidence" value="ECO:0007669"/>
    <property type="project" value="TreeGrafter"/>
</dbReference>
<dbReference type="GO" id="GO:0005730">
    <property type="term" value="C:nucleolus"/>
    <property type="evidence" value="ECO:0007669"/>
    <property type="project" value="UniProtKB-SubCell"/>
</dbReference>
<keyword evidence="11" id="KW-1185">Reference proteome</keyword>
<evidence type="ECO:0000256" key="5">
    <source>
        <dbReference type="ARBA" id="ARBA00022835"/>
    </source>
</evidence>
<proteinExistence type="inferred from homology"/>
<evidence type="ECO:0000256" key="2">
    <source>
        <dbReference type="ARBA" id="ARBA00004604"/>
    </source>
</evidence>
<dbReference type="InterPro" id="IPR001247">
    <property type="entry name" value="ExoRNase_PH_dom1"/>
</dbReference>
<dbReference type="PANTHER" id="PTHR11953:SF0">
    <property type="entry name" value="EXOSOME COMPLEX COMPONENT RRP41"/>
    <property type="match status" value="1"/>
</dbReference>
<dbReference type="Pfam" id="PF01138">
    <property type="entry name" value="RNase_PH"/>
    <property type="match status" value="1"/>
</dbReference>
<dbReference type="AlphaFoldDB" id="A0A8J2LI55"/>
<dbReference type="GO" id="GO:0016075">
    <property type="term" value="P:rRNA catabolic process"/>
    <property type="evidence" value="ECO:0007669"/>
    <property type="project" value="TreeGrafter"/>
</dbReference>
<dbReference type="Proteomes" id="UP000708208">
    <property type="component" value="Unassembled WGS sequence"/>
</dbReference>
<comment type="caution">
    <text evidence="10">The sequence shown here is derived from an EMBL/GenBank/DDBJ whole genome shotgun (WGS) entry which is preliminary data.</text>
</comment>
<reference evidence="10" key="1">
    <citation type="submission" date="2021-06" db="EMBL/GenBank/DDBJ databases">
        <authorList>
            <person name="Hodson N. C."/>
            <person name="Mongue J. A."/>
            <person name="Jaron S. K."/>
        </authorList>
    </citation>
    <scope>NUCLEOTIDE SEQUENCE</scope>
</reference>
<sequence>MFCTQGAGSHSLPVSWPETYGKMSRQTTVDNLWTQNIRPDGRSPTEMRQIKCSMGVFDKDKGGGGSAYFQIGNTKAVATVYGPHEGRASQKKVGAANQDKMTVNFEYSSACFSTNDRKTSTKADRKSMEMSCRLKSIMDNVFVHHLSEGSQVDIYIELIQDDGGAYAACINAVTLACIDAGVPLQDFVVACSATMAHGIPMIDISAAEKSTGMPELTLGILSKSKEIVVMEQNNLLKLIYFSDVLNLALDGCQRMLQVLEETCYHKFSLLQRVIEANLRRERT</sequence>
<dbReference type="GO" id="GO:0000176">
    <property type="term" value="C:nuclear exosome (RNase complex)"/>
    <property type="evidence" value="ECO:0007669"/>
    <property type="project" value="TreeGrafter"/>
</dbReference>
<dbReference type="GO" id="GO:0000177">
    <property type="term" value="C:cytoplasmic exosome (RNase complex)"/>
    <property type="evidence" value="ECO:0007669"/>
    <property type="project" value="TreeGrafter"/>
</dbReference>
<evidence type="ECO:0000256" key="8">
    <source>
        <dbReference type="ARBA" id="ARBA00073078"/>
    </source>
</evidence>
<gene>
    <name evidence="10" type="ORF">AFUS01_LOCUS33518</name>
</gene>
<name>A0A8J2LI55_9HEXA</name>
<dbReference type="GO" id="GO:0071051">
    <property type="term" value="P:poly(A)-dependent snoRNA 3'-end processing"/>
    <property type="evidence" value="ECO:0007669"/>
    <property type="project" value="TreeGrafter"/>
</dbReference>
<dbReference type="GO" id="GO:0071028">
    <property type="term" value="P:nuclear mRNA surveillance"/>
    <property type="evidence" value="ECO:0007669"/>
    <property type="project" value="TreeGrafter"/>
</dbReference>
<evidence type="ECO:0000259" key="9">
    <source>
        <dbReference type="Pfam" id="PF01138"/>
    </source>
</evidence>
<comment type="function">
    <text evidence="6">Non-catalytic component of the RNA exosome complex which has 3'-&gt;5' exoribonuclease activity and participates in a multitude of cellular RNA processing and degradation events.</text>
</comment>
<dbReference type="OrthoDB" id="27298at2759"/>
<dbReference type="PANTHER" id="PTHR11953">
    <property type="entry name" value="EXOSOME COMPLEX COMPONENT"/>
    <property type="match status" value="1"/>
</dbReference>
<comment type="subunit">
    <text evidence="7">Component of the RNA exosome complex.</text>
</comment>
<accession>A0A8J2LI55</accession>
<evidence type="ECO:0000313" key="11">
    <source>
        <dbReference type="Proteomes" id="UP000708208"/>
    </source>
</evidence>
<keyword evidence="5" id="KW-0271">Exosome</keyword>
<keyword evidence="4" id="KW-0963">Cytoplasm</keyword>
<evidence type="ECO:0000313" key="10">
    <source>
        <dbReference type="EMBL" id="CAG7823294.1"/>
    </source>
</evidence>
<dbReference type="EMBL" id="CAJVCH010529026">
    <property type="protein sequence ID" value="CAG7823294.1"/>
    <property type="molecule type" value="Genomic_DNA"/>
</dbReference>
<evidence type="ECO:0000256" key="1">
    <source>
        <dbReference type="ARBA" id="ARBA00004496"/>
    </source>
</evidence>
<dbReference type="FunFam" id="3.30.230.70:FF:000004">
    <property type="entry name" value="Exosome complex component Rrp41"/>
    <property type="match status" value="1"/>
</dbReference>
<organism evidence="10 11">
    <name type="scientific">Allacma fusca</name>
    <dbReference type="NCBI Taxonomy" id="39272"/>
    <lineage>
        <taxon>Eukaryota</taxon>
        <taxon>Metazoa</taxon>
        <taxon>Ecdysozoa</taxon>
        <taxon>Arthropoda</taxon>
        <taxon>Hexapoda</taxon>
        <taxon>Collembola</taxon>
        <taxon>Symphypleona</taxon>
        <taxon>Sminthuridae</taxon>
        <taxon>Allacma</taxon>
    </lineage>
</organism>
<comment type="subcellular location">
    <subcellularLocation>
        <location evidence="1">Cytoplasm</location>
    </subcellularLocation>
    <subcellularLocation>
        <location evidence="2">Nucleus</location>
        <location evidence="2">Nucleolus</location>
    </subcellularLocation>
</comment>
<evidence type="ECO:0000256" key="6">
    <source>
        <dbReference type="ARBA" id="ARBA00058393"/>
    </source>
</evidence>